<dbReference type="Gene3D" id="3.10.490.10">
    <property type="entry name" value="Gamma-glutamyl cyclotransferase-like"/>
    <property type="match status" value="1"/>
</dbReference>
<dbReference type="Proteomes" id="UP000239772">
    <property type="component" value="Unassembled WGS sequence"/>
</dbReference>
<feature type="binding site" evidence="3">
    <location>
        <position position="113"/>
    </location>
    <ligand>
        <name>substrate</name>
    </ligand>
</feature>
<proteinExistence type="predicted"/>
<dbReference type="InterPro" id="IPR013024">
    <property type="entry name" value="GGCT-like"/>
</dbReference>
<evidence type="ECO:0000313" key="4">
    <source>
        <dbReference type="EMBL" id="PSC02991.1"/>
    </source>
</evidence>
<comment type="caution">
    <text evidence="4">The sequence shown here is derived from an EMBL/GenBank/DDBJ whole genome shotgun (WGS) entry which is preliminary data.</text>
</comment>
<evidence type="ECO:0000256" key="1">
    <source>
        <dbReference type="ARBA" id="ARBA00023239"/>
    </source>
</evidence>
<feature type="active site" description="Proton acceptor" evidence="2">
    <location>
        <position position="73"/>
    </location>
</feature>
<dbReference type="AlphaFoldDB" id="A0A2T1HN18"/>
<dbReference type="InterPro" id="IPR036568">
    <property type="entry name" value="GGCT-like_sf"/>
</dbReference>
<keyword evidence="5" id="KW-1185">Reference proteome</keyword>
<dbReference type="InterPro" id="IPR017939">
    <property type="entry name" value="G-Glutamylcylcotransferase"/>
</dbReference>
<dbReference type="EMBL" id="PVZS01000033">
    <property type="protein sequence ID" value="PSC02991.1"/>
    <property type="molecule type" value="Genomic_DNA"/>
</dbReference>
<dbReference type="RefSeq" id="WP_106339652.1">
    <property type="nucleotide sequence ID" value="NZ_PVZS01000033.1"/>
</dbReference>
<dbReference type="OrthoDB" id="141582at2"/>
<dbReference type="GO" id="GO:0003839">
    <property type="term" value="F:gamma-glutamylcyclotransferase activity"/>
    <property type="evidence" value="ECO:0007669"/>
    <property type="project" value="InterPro"/>
</dbReference>
<dbReference type="CDD" id="cd06661">
    <property type="entry name" value="GGCT_like"/>
    <property type="match status" value="1"/>
</dbReference>
<dbReference type="PANTHER" id="PTHR12935">
    <property type="entry name" value="GAMMA-GLUTAMYLCYCLOTRANSFERASE"/>
    <property type="match status" value="1"/>
</dbReference>
<organism evidence="4 5">
    <name type="scientific">Alsobacter soli</name>
    <dbReference type="NCBI Taxonomy" id="2109933"/>
    <lineage>
        <taxon>Bacteria</taxon>
        <taxon>Pseudomonadati</taxon>
        <taxon>Pseudomonadota</taxon>
        <taxon>Alphaproteobacteria</taxon>
        <taxon>Hyphomicrobiales</taxon>
        <taxon>Alsobacteraceae</taxon>
        <taxon>Alsobacter</taxon>
    </lineage>
</organism>
<keyword evidence="1" id="KW-0456">Lyase</keyword>
<dbReference type="SUPFAM" id="SSF110857">
    <property type="entry name" value="Gamma-glutamyl cyclotransferase-like"/>
    <property type="match status" value="1"/>
</dbReference>
<gene>
    <name evidence="4" type="ORF">SLNSH_20995</name>
</gene>
<keyword evidence="4" id="KW-0808">Transferase</keyword>
<protein>
    <submittedName>
        <fullName evidence="4">Gamma-glutamylcyclotransferase</fullName>
    </submittedName>
</protein>
<name>A0A2T1HN18_9HYPH</name>
<evidence type="ECO:0000256" key="2">
    <source>
        <dbReference type="PIRSR" id="PIRSR617939-1"/>
    </source>
</evidence>
<feature type="binding site" evidence="3">
    <location>
        <begin position="4"/>
        <end position="9"/>
    </location>
    <ligand>
        <name>substrate</name>
    </ligand>
</feature>
<dbReference type="GO" id="GO:0016740">
    <property type="term" value="F:transferase activity"/>
    <property type="evidence" value="ECO:0007669"/>
    <property type="project" value="UniProtKB-KW"/>
</dbReference>
<evidence type="ECO:0000313" key="5">
    <source>
        <dbReference type="Proteomes" id="UP000239772"/>
    </source>
</evidence>
<dbReference type="PANTHER" id="PTHR12935:SF0">
    <property type="entry name" value="GAMMA-GLUTAMYLCYCLOTRANSFERASE"/>
    <property type="match status" value="1"/>
</dbReference>
<accession>A0A2T1HN18</accession>
<sequence length="153" mass="16964">MPLYFAYGSNMDRAAMAQRCPKSTVVGLARLPRHRFIIMADGYASVVRDPRRTVWGVLWDLALSDIPALDRYESLHTGLYTKINQPVVTDGGARRALVYVGRTDRPGKPKPGYLEGVLAAARDAGLPPEYLYELEHGEPAPRKPGTPLFRAPM</sequence>
<reference evidence="5" key="1">
    <citation type="submission" date="2018-03" db="EMBL/GenBank/DDBJ databases">
        <authorList>
            <person name="Sun L."/>
            <person name="Liu H."/>
            <person name="Chen W."/>
            <person name="Huang K."/>
            <person name="Liu W."/>
            <person name="Gao X."/>
        </authorList>
    </citation>
    <scope>NUCLEOTIDE SEQUENCE [LARGE SCALE GENOMIC DNA]</scope>
    <source>
        <strain evidence="5">SH9</strain>
    </source>
</reference>
<dbReference type="Pfam" id="PF13772">
    <property type="entry name" value="AIG2_2"/>
    <property type="match status" value="1"/>
</dbReference>
<evidence type="ECO:0000256" key="3">
    <source>
        <dbReference type="PIRSR" id="PIRSR617939-2"/>
    </source>
</evidence>